<dbReference type="InterPro" id="IPR011602">
    <property type="entry name" value="Type_II_PanK_bac"/>
</dbReference>
<dbReference type="EMBL" id="CP014567">
    <property type="protein sequence ID" value="AVI06834.1"/>
    <property type="molecule type" value="Genomic_DNA"/>
</dbReference>
<evidence type="ECO:0000256" key="2">
    <source>
        <dbReference type="ARBA" id="ARBA00022679"/>
    </source>
</evidence>
<dbReference type="InterPro" id="IPR004567">
    <property type="entry name" value="Type_II_PanK"/>
</dbReference>
<dbReference type="GO" id="GO:0005524">
    <property type="term" value="F:ATP binding"/>
    <property type="evidence" value="ECO:0007669"/>
    <property type="project" value="UniProtKB-UniRule"/>
</dbReference>
<keyword evidence="6 7" id="KW-0173">Coenzyme A biosynthesis</keyword>
<accession>A0A3S7GWH2</accession>
<dbReference type="InterPro" id="IPR043129">
    <property type="entry name" value="ATPase_NBD"/>
</dbReference>
<evidence type="ECO:0000256" key="6">
    <source>
        <dbReference type="ARBA" id="ARBA00022993"/>
    </source>
</evidence>
<comment type="subcellular location">
    <subcellularLocation>
        <location evidence="7">Cytoplasm</location>
    </subcellularLocation>
</comment>
<evidence type="ECO:0000256" key="4">
    <source>
        <dbReference type="ARBA" id="ARBA00022777"/>
    </source>
</evidence>
<reference evidence="8" key="1">
    <citation type="submission" date="2016-02" db="EMBL/GenBank/DDBJ databases">
        <title>Genomic sequence of a clinical Staphylococcus hominis isolate.</title>
        <authorList>
            <person name="McClure J.M."/>
            <person name="Zhang K."/>
        </authorList>
    </citation>
    <scope>NUCLEOTIDE SEQUENCE</scope>
    <source>
        <strain evidence="8">C34847</strain>
    </source>
</reference>
<keyword evidence="5 7" id="KW-0067">ATP-binding</keyword>
<comment type="pathway">
    <text evidence="7">Cofactor biosynthesis; coenzyme A biosynthesis; CoA from (R)-pantothenate: step 1/5.</text>
</comment>
<dbReference type="Proteomes" id="UP000665944">
    <property type="component" value="Unassembled WGS sequence"/>
</dbReference>
<proteinExistence type="inferred from homology"/>
<reference evidence="9 10" key="2">
    <citation type="submission" date="2022-06" db="EMBL/GenBank/DDBJ databases">
        <title>Staphylococcus hominis ShoR14 genome sequence.</title>
        <authorList>
            <person name="Yeo C.C."/>
            <person name="Chew C.H."/>
            <person name="Che Hamzah A.M."/>
            <person name="Al-Trad E.I."/>
        </authorList>
    </citation>
    <scope>NUCLEOTIDE SEQUENCE [LARGE SCALE GENOMIC DNA]</scope>
    <source>
        <strain evidence="9 10">ShoR14</strain>
    </source>
</reference>
<dbReference type="GO" id="GO:0004594">
    <property type="term" value="F:pantothenate kinase activity"/>
    <property type="evidence" value="ECO:0007669"/>
    <property type="project" value="UniProtKB-UniRule"/>
</dbReference>
<organism evidence="8">
    <name type="scientific">Staphylococcus hominis</name>
    <dbReference type="NCBI Taxonomy" id="1290"/>
    <lineage>
        <taxon>Bacteria</taxon>
        <taxon>Bacillati</taxon>
        <taxon>Bacillota</taxon>
        <taxon>Bacilli</taxon>
        <taxon>Bacillales</taxon>
        <taxon>Staphylococcaceae</taxon>
        <taxon>Staphylococcus</taxon>
    </lineage>
</organism>
<gene>
    <name evidence="7 9" type="primary">coaW</name>
    <name evidence="8" type="ORF">AZE34_08680</name>
    <name evidence="9" type="ORF">J7T32_011765</name>
</gene>
<dbReference type="NCBIfam" id="NF009842">
    <property type="entry name" value="PRK13317.1"/>
    <property type="match status" value="1"/>
</dbReference>
<dbReference type="PANTHER" id="PTHR12280:SF20">
    <property type="entry name" value="4'-PHOSPHOPANTETHEINE PHOSPHATASE"/>
    <property type="match status" value="1"/>
</dbReference>
<dbReference type="HAMAP" id="MF_01273">
    <property type="entry name" value="Pantothen_kinase_2"/>
    <property type="match status" value="1"/>
</dbReference>
<feature type="binding site" evidence="7">
    <location>
        <position position="225"/>
    </location>
    <ligand>
        <name>ATP</name>
        <dbReference type="ChEBI" id="CHEBI:30616"/>
    </ligand>
</feature>
<evidence type="ECO:0000256" key="5">
    <source>
        <dbReference type="ARBA" id="ARBA00022840"/>
    </source>
</evidence>
<dbReference type="UniPathway" id="UPA00241">
    <property type="reaction ID" value="UER00352"/>
</dbReference>
<dbReference type="PIRSF" id="PIRSF036940">
    <property type="entry name" value="PanK_bac_aCoA"/>
    <property type="match status" value="1"/>
</dbReference>
<keyword evidence="2 7" id="KW-0808">Transferase</keyword>
<keyword evidence="1 7" id="KW-0963">Cytoplasm</keyword>
<dbReference type="Pfam" id="PF03630">
    <property type="entry name" value="Fumble"/>
    <property type="match status" value="1"/>
</dbReference>
<evidence type="ECO:0000313" key="9">
    <source>
        <dbReference type="EMBL" id="MCM5673401.1"/>
    </source>
</evidence>
<sequence length="266" mass="28977">MRVGIDAGGTLIKIAMEDDTHRTLSTELTTDINKVIQWLNQNEFEKINLTGGNAGVIAENIKQSSQIFVEFDAASKGLGILLKEQGHHINQYIFANIGTGTSLHYYNGHHQERVGGIGTGGGMIRGLGYLLTEISDYETLTNLAQSGNRDIIDLKVKHIYKDSEPPIPGELTAANFGNVLNNMNEHFTNSDKLASVVGVVGEVITTMAITVARECQTKNVVYIGSSFNNNPLLRKVIEDYTVLRGCHPFYIENGAFSGAIGVLHLS</sequence>
<dbReference type="Gene3D" id="3.30.420.40">
    <property type="match status" value="3"/>
</dbReference>
<feature type="active site" description="Proton acceptor" evidence="7">
    <location>
        <position position="70"/>
    </location>
</feature>
<protein>
    <recommendedName>
        <fullName evidence="7">Type II pantothenate kinase</fullName>
        <ecNumber evidence="7">2.7.1.33</ecNumber>
    </recommendedName>
    <alternativeName>
        <fullName evidence="7">PanK-II</fullName>
    </alternativeName>
    <alternativeName>
        <fullName evidence="7">Pantothenic acid kinase</fullName>
    </alternativeName>
</protein>
<dbReference type="EMBL" id="JAGHKT020000034">
    <property type="protein sequence ID" value="MCM5673401.1"/>
    <property type="molecule type" value="Genomic_DNA"/>
</dbReference>
<dbReference type="GO" id="GO:0005829">
    <property type="term" value="C:cytosol"/>
    <property type="evidence" value="ECO:0007669"/>
    <property type="project" value="TreeGrafter"/>
</dbReference>
<keyword evidence="10" id="KW-1185">Reference proteome</keyword>
<feature type="binding site" evidence="7">
    <location>
        <position position="99"/>
    </location>
    <ligand>
        <name>ATP</name>
        <dbReference type="ChEBI" id="CHEBI:30616"/>
    </ligand>
</feature>
<dbReference type="EC" id="2.7.1.33" evidence="7"/>
<name>A0A3S7GWH2_STAHO</name>
<evidence type="ECO:0000256" key="1">
    <source>
        <dbReference type="ARBA" id="ARBA00022490"/>
    </source>
</evidence>
<dbReference type="SUPFAM" id="SSF53067">
    <property type="entry name" value="Actin-like ATPase domain"/>
    <property type="match status" value="1"/>
</dbReference>
<evidence type="ECO:0000256" key="7">
    <source>
        <dbReference type="HAMAP-Rule" id="MF_01273"/>
    </source>
</evidence>
<evidence type="ECO:0000313" key="8">
    <source>
        <dbReference type="EMBL" id="AVI06834.1"/>
    </source>
</evidence>
<comment type="catalytic activity">
    <reaction evidence="7">
        <text>(R)-pantothenate + ATP = (R)-4'-phosphopantothenate + ADP + H(+)</text>
        <dbReference type="Rhea" id="RHEA:16373"/>
        <dbReference type="ChEBI" id="CHEBI:10986"/>
        <dbReference type="ChEBI" id="CHEBI:15378"/>
        <dbReference type="ChEBI" id="CHEBI:29032"/>
        <dbReference type="ChEBI" id="CHEBI:30616"/>
        <dbReference type="ChEBI" id="CHEBI:456216"/>
        <dbReference type="EC" id="2.7.1.33"/>
    </reaction>
</comment>
<evidence type="ECO:0000313" key="10">
    <source>
        <dbReference type="Proteomes" id="UP000665944"/>
    </source>
</evidence>
<keyword evidence="3 7" id="KW-0547">Nucleotide-binding</keyword>
<feature type="binding site" evidence="7">
    <location>
        <begin position="121"/>
        <end position="125"/>
    </location>
    <ligand>
        <name>ATP</name>
        <dbReference type="ChEBI" id="CHEBI:30616"/>
    </ligand>
</feature>
<dbReference type="GO" id="GO:0015937">
    <property type="term" value="P:coenzyme A biosynthetic process"/>
    <property type="evidence" value="ECO:0007669"/>
    <property type="project" value="UniProtKB-UniRule"/>
</dbReference>
<feature type="binding site" evidence="7">
    <location>
        <position position="137"/>
    </location>
    <ligand>
        <name>ATP</name>
        <dbReference type="ChEBI" id="CHEBI:30616"/>
    </ligand>
</feature>
<dbReference type="RefSeq" id="WP_017175114.1">
    <property type="nucleotide sequence ID" value="NZ_CP014107.1"/>
</dbReference>
<dbReference type="NCBIfam" id="TIGR00555">
    <property type="entry name" value="panK_eukar"/>
    <property type="match status" value="1"/>
</dbReference>
<dbReference type="PANTHER" id="PTHR12280">
    <property type="entry name" value="PANTOTHENATE KINASE"/>
    <property type="match status" value="1"/>
</dbReference>
<keyword evidence="4 7" id="KW-0418">Kinase</keyword>
<evidence type="ECO:0000256" key="3">
    <source>
        <dbReference type="ARBA" id="ARBA00022741"/>
    </source>
</evidence>
<feature type="binding site" evidence="7">
    <location>
        <begin position="6"/>
        <end position="13"/>
    </location>
    <ligand>
        <name>ATP</name>
        <dbReference type="ChEBI" id="CHEBI:30616"/>
    </ligand>
</feature>
<comment type="function">
    <text evidence="7">Catalyzes the phosphorylation of pantothenate (Pan), the first step in CoA biosynthesis.</text>
</comment>
<dbReference type="AlphaFoldDB" id="A0A3S7GWH2"/>
<comment type="subunit">
    <text evidence="7">Homodimer.</text>
</comment>
<comment type="similarity">
    <text evidence="7">Belongs to the type II pantothenate kinase family.</text>
</comment>